<proteinExistence type="predicted"/>
<gene>
    <name evidence="1" type="ORF">FGO68_gene6613</name>
</gene>
<organism evidence="1 2">
    <name type="scientific">Halteria grandinella</name>
    <dbReference type="NCBI Taxonomy" id="5974"/>
    <lineage>
        <taxon>Eukaryota</taxon>
        <taxon>Sar</taxon>
        <taxon>Alveolata</taxon>
        <taxon>Ciliophora</taxon>
        <taxon>Intramacronucleata</taxon>
        <taxon>Spirotrichea</taxon>
        <taxon>Stichotrichia</taxon>
        <taxon>Sporadotrichida</taxon>
        <taxon>Halteriidae</taxon>
        <taxon>Halteria</taxon>
    </lineage>
</organism>
<keyword evidence="2" id="KW-1185">Reference proteome</keyword>
<reference evidence="1" key="1">
    <citation type="submission" date="2019-06" db="EMBL/GenBank/DDBJ databases">
        <authorList>
            <person name="Zheng W."/>
        </authorList>
    </citation>
    <scope>NUCLEOTIDE SEQUENCE</scope>
    <source>
        <strain evidence="1">QDHG01</strain>
    </source>
</reference>
<dbReference type="Proteomes" id="UP000785679">
    <property type="component" value="Unassembled WGS sequence"/>
</dbReference>
<name>A0A8J8T585_HALGN</name>
<sequence length="247" mass="28575">MKGYKKNSDQQIQKIVNKIESHCINSPHKKQIDRNIDNNSSNFIESLIQTEQQTEQKSNCHILEFEMSNGFQREFEQVCPQINQKNISCLDQKREATFRQSSSQANMNTKPSLFTRVKTAKKTTQKNKAAHSKIRCRSEFQNALHMIEEESSEYSCSSSLFPPSERKMSEISSIYKKECSAGGNFDHEYEKANLSLKIKTDELFAQIPDEYEGLEICSIKCNQTESPYLLEEKIRKGQFQRGMMKDA</sequence>
<accession>A0A8J8T585</accession>
<protein>
    <submittedName>
        <fullName evidence="1">Uncharacterized protein</fullName>
    </submittedName>
</protein>
<dbReference type="AlphaFoldDB" id="A0A8J8T585"/>
<evidence type="ECO:0000313" key="2">
    <source>
        <dbReference type="Proteomes" id="UP000785679"/>
    </source>
</evidence>
<comment type="caution">
    <text evidence="1">The sequence shown here is derived from an EMBL/GenBank/DDBJ whole genome shotgun (WGS) entry which is preliminary data.</text>
</comment>
<dbReference type="EMBL" id="RRYP01005480">
    <property type="protein sequence ID" value="TNV81996.1"/>
    <property type="molecule type" value="Genomic_DNA"/>
</dbReference>
<evidence type="ECO:0000313" key="1">
    <source>
        <dbReference type="EMBL" id="TNV81996.1"/>
    </source>
</evidence>